<reference evidence="3" key="1">
    <citation type="journal article" date="1993" name="J. Virol.">
        <title>Structural and functional characterization of rev-like transcripts of equine infectious anemia virus.</title>
        <authorList>
            <person name="Rosin-Arbesfeld R."/>
            <person name="Rivlin M."/>
            <person name="Noiman S."/>
            <person name="Mashiah P."/>
            <person name="Yaniv A."/>
            <person name="Miki T."/>
            <person name="Tronick S.R."/>
            <person name="Gazit A."/>
        </authorList>
    </citation>
    <scope>NUCLEOTIDE SEQUENCE</scope>
</reference>
<feature type="region of interest" description="Disordered" evidence="2">
    <location>
        <begin position="18"/>
        <end position="57"/>
    </location>
</feature>
<accession>Q66748</accession>
<dbReference type="GO" id="GO:0005198">
    <property type="term" value="F:structural molecule activity"/>
    <property type="evidence" value="ECO:0007669"/>
    <property type="project" value="InterPro"/>
</dbReference>
<name>Q66748_9RETR</name>
<feature type="region of interest" description="Disordered" evidence="2">
    <location>
        <begin position="167"/>
        <end position="186"/>
    </location>
</feature>
<dbReference type="EMBL" id="X63059">
    <property type="protein sequence ID" value="CAA44784.1"/>
    <property type="molecule type" value="Genomic_RNA"/>
</dbReference>
<evidence type="ECO:0000313" key="3">
    <source>
        <dbReference type="EMBL" id="CAA44784.1"/>
    </source>
</evidence>
<dbReference type="InterPro" id="IPR001361">
    <property type="entry name" value="Gp90_EIAV"/>
</dbReference>
<evidence type="ECO:0000256" key="1">
    <source>
        <dbReference type="ARBA" id="ARBA00023054"/>
    </source>
</evidence>
<protein>
    <submittedName>
        <fullName evidence="3">REV protein</fullName>
    </submittedName>
</protein>
<organism evidence="3">
    <name type="scientific">Equine infectious anemia virus</name>
    <dbReference type="NCBI Taxonomy" id="11665"/>
    <lineage>
        <taxon>Viruses</taxon>
        <taxon>Riboviria</taxon>
        <taxon>Pararnavirae</taxon>
        <taxon>Artverviricota</taxon>
        <taxon>Revtraviricetes</taxon>
        <taxon>Ortervirales</taxon>
        <taxon>Retroviridae</taxon>
        <taxon>Orthoretrovirinae</taxon>
        <taxon>Lentivirus</taxon>
        <taxon>Lentivirus equinfane</taxon>
    </lineage>
</organism>
<sequence>TKTEGNPTRKTTSIFVISKNSMAESKEARDQEMNLKEESKEEKRRNDWWKKDPQGPLESDQWCRVLRQSLPEEKIPSQTCIARRHLGPGPTQHTPSRRDRWIRGQILQTEVLQERLEWRIRGVQQAAKELGEVNRGIWRELYFREDQRGDSPAWGGYQRAQERLWGEQSSPRVLRPGDSKRRRKHL</sequence>
<dbReference type="Pfam" id="PF11129">
    <property type="entry name" value="EIAV_Rev"/>
    <property type="match status" value="1"/>
</dbReference>
<dbReference type="GO" id="GO:0019031">
    <property type="term" value="C:viral envelope"/>
    <property type="evidence" value="ECO:0007669"/>
    <property type="project" value="InterPro"/>
</dbReference>
<dbReference type="PIR" id="A40680">
    <property type="entry name" value="A40680"/>
</dbReference>
<evidence type="ECO:0000256" key="2">
    <source>
        <dbReference type="SAM" id="MobiDB-lite"/>
    </source>
</evidence>
<dbReference type="Pfam" id="PF00971">
    <property type="entry name" value="EIAV_GP90"/>
    <property type="match status" value="1"/>
</dbReference>
<feature type="region of interest" description="Disordered" evidence="2">
    <location>
        <begin position="79"/>
        <end position="98"/>
    </location>
</feature>
<feature type="compositionally biased region" description="Basic and acidic residues" evidence="2">
    <location>
        <begin position="24"/>
        <end position="53"/>
    </location>
</feature>
<dbReference type="InterPro" id="IPR021311">
    <property type="entry name" value="EIAV_Rev"/>
</dbReference>
<proteinExistence type="predicted"/>
<keyword evidence="1" id="KW-0175">Coiled coil</keyword>